<name>A0ABQ5R5S3_9ACTN</name>
<dbReference type="EMBL" id="BSDI01000055">
    <property type="protein sequence ID" value="GLI02124.1"/>
    <property type="molecule type" value="Genomic_DNA"/>
</dbReference>
<keyword evidence="3" id="KW-1185">Reference proteome</keyword>
<comment type="caution">
    <text evidence="2">The sequence shown here is derived from an EMBL/GenBank/DDBJ whole genome shotgun (WGS) entry which is preliminary data.</text>
</comment>
<dbReference type="RefSeq" id="WP_281903605.1">
    <property type="nucleotide sequence ID" value="NZ_BSDI01000055.1"/>
</dbReference>
<organism evidence="2 3">
    <name type="scientific">Phytohabitans aurantiacus</name>
    <dbReference type="NCBI Taxonomy" id="3016789"/>
    <lineage>
        <taxon>Bacteria</taxon>
        <taxon>Bacillati</taxon>
        <taxon>Actinomycetota</taxon>
        <taxon>Actinomycetes</taxon>
        <taxon>Micromonosporales</taxon>
        <taxon>Micromonosporaceae</taxon>
    </lineage>
</organism>
<proteinExistence type="predicted"/>
<evidence type="ECO:0000259" key="1">
    <source>
        <dbReference type="Pfam" id="PF04993"/>
    </source>
</evidence>
<protein>
    <recommendedName>
        <fullName evidence="1">TfoX N-terminal domain-containing protein</fullName>
    </recommendedName>
</protein>
<reference evidence="2" key="1">
    <citation type="submission" date="2022-12" db="EMBL/GenBank/DDBJ databases">
        <title>New Phytohabitans aurantiacus sp. RD004123 nov., an actinomycete isolated from soil.</title>
        <authorList>
            <person name="Triningsih D.W."/>
            <person name="Harunari E."/>
            <person name="Igarashi Y."/>
        </authorList>
    </citation>
    <scope>NUCLEOTIDE SEQUENCE</scope>
    <source>
        <strain evidence="2">RD004123</strain>
    </source>
</reference>
<dbReference type="InterPro" id="IPR007076">
    <property type="entry name" value="TfoX_N"/>
</dbReference>
<gene>
    <name evidence="2" type="ORF">Pa4123_74020</name>
</gene>
<dbReference type="Pfam" id="PF04993">
    <property type="entry name" value="TfoX_N"/>
    <property type="match status" value="1"/>
</dbReference>
<feature type="domain" description="TfoX N-terminal" evidence="1">
    <location>
        <begin position="16"/>
        <end position="102"/>
    </location>
</feature>
<evidence type="ECO:0000313" key="2">
    <source>
        <dbReference type="EMBL" id="GLI02124.1"/>
    </source>
</evidence>
<dbReference type="Proteomes" id="UP001144280">
    <property type="component" value="Unassembled WGS sequence"/>
</dbReference>
<dbReference type="SUPFAM" id="SSF159894">
    <property type="entry name" value="YgaC/TfoX-N like"/>
    <property type="match status" value="1"/>
</dbReference>
<sequence>MAYDEELAEQVRDVLGGRRGVTEVRMFGGLAWLANGNMAVAVRGKGGLLVRTDPADTEAMLDEPGTDTMVMRGREMRGWITVAPQACAAHEDVARWTERGLSYALTLPPK</sequence>
<dbReference type="Gene3D" id="3.30.1460.30">
    <property type="entry name" value="YgaC/TfoX-N like chaperone"/>
    <property type="match status" value="1"/>
</dbReference>
<evidence type="ECO:0000313" key="3">
    <source>
        <dbReference type="Proteomes" id="UP001144280"/>
    </source>
</evidence>
<accession>A0ABQ5R5S3</accession>